<dbReference type="WBParaSite" id="PS1159_v2.g12826.t1">
    <property type="protein sequence ID" value="PS1159_v2.g12826.t1"/>
    <property type="gene ID" value="PS1159_v2.g12826"/>
</dbReference>
<evidence type="ECO:0000313" key="2">
    <source>
        <dbReference type="WBParaSite" id="PS1159_v2.g12826.t1"/>
    </source>
</evidence>
<name>A0AC35F1B7_9BILA</name>
<protein>
    <submittedName>
        <fullName evidence="2">Uncharacterized protein</fullName>
    </submittedName>
</protein>
<evidence type="ECO:0000313" key="1">
    <source>
        <dbReference type="Proteomes" id="UP000887580"/>
    </source>
</evidence>
<reference evidence="2" key="1">
    <citation type="submission" date="2022-11" db="UniProtKB">
        <authorList>
            <consortium name="WormBaseParasite"/>
        </authorList>
    </citation>
    <scope>IDENTIFICATION</scope>
</reference>
<accession>A0AC35F1B7</accession>
<organism evidence="1 2">
    <name type="scientific">Panagrolaimus sp. PS1159</name>
    <dbReference type="NCBI Taxonomy" id="55785"/>
    <lineage>
        <taxon>Eukaryota</taxon>
        <taxon>Metazoa</taxon>
        <taxon>Ecdysozoa</taxon>
        <taxon>Nematoda</taxon>
        <taxon>Chromadorea</taxon>
        <taxon>Rhabditida</taxon>
        <taxon>Tylenchina</taxon>
        <taxon>Panagrolaimomorpha</taxon>
        <taxon>Panagrolaimoidea</taxon>
        <taxon>Panagrolaimidae</taxon>
        <taxon>Panagrolaimus</taxon>
    </lineage>
</organism>
<sequence>MRCLLLFIVLCFLVIFIESKICPKCKTPEFLIKPHPIYNASNTLLNVERCLYPKNVNVSQKLLDISKLPTPVCVYIIPLRDDFLEFYFPTLNDSYFETFWKENGERCLKYFNIEVLGFYNFEKYGNLPTDILFTCTRGFDDYILEEREDRLNIFLSKLTLAFIQEMEGKPSHQIKRCYDRDTDLVNSHWTLVNCMFAVMNRTFSVGPLSFNSFFVEEVGNEAADFTHLQNTFLSVQAKQEGCAIAQLNGGMIEVLQSPANNKYLGDGECTGTLNLYGFDLLCCCYANVGNCLYTASPSQFNPETNDFNEDVQLKDDQFLCIKGFLNSTLQELKIRGPRNEILTDLASHCYTILNITYDKDYVFNVSLTFGAALDADKNICNEINNDTNSGQYIKSPWGFHYEYDVTKDPIEIVRCCKGNFCNHFGMFDSESAYAWPKKFQYKMNEDWTMRCGYLPVDIFWNIFAPKNQSQECMRAISEEKTSEIQSSLGGRDFVIHPLYITNITDDADFYGILSNNAKPTFCFYAGIASSNAMNQSNIFYVPRMVFGCQINQTFTLPFNPTPEFNTEINLYQQNVLRELKKQYNPNLQCITTNGQSLELLAFLRTTKEEKLVWFPICFAMIYRDFHQTFYRSGPCTADESCCLSDAWHDNYFNLSKHKYNNITKRYEGKGFAYAYKHKYKCNSQRCLSEKTQARCMYYAGLLADAPGIVSTLNNETLFKNEIYSPNMEKALVSLTVKEITGYDETSFKEIDRNQETTSIDISCAADDLCFTPGSLFTKAGMSSAFPFCVWSPQRQFGADFSRETIVADASSKPDRIRFEITSKFDNGDSLRSNDESDNDNSEFLQKDENHKQYYPKHAAKNRNVPRHEF</sequence>
<dbReference type="Proteomes" id="UP000887580">
    <property type="component" value="Unplaced"/>
</dbReference>
<proteinExistence type="predicted"/>